<keyword evidence="2" id="KW-1185">Reference proteome</keyword>
<dbReference type="Proteomes" id="UP000240883">
    <property type="component" value="Unassembled WGS sequence"/>
</dbReference>
<protein>
    <submittedName>
        <fullName evidence="1">Uncharacterized protein</fullName>
    </submittedName>
</protein>
<dbReference type="AlphaFoldDB" id="A0A2T2N0M5"/>
<accession>A0A2T2N0M5</accession>
<reference evidence="1 2" key="1">
    <citation type="journal article" date="2018" name="Front. Microbiol.">
        <title>Genome-Wide Analysis of Corynespora cassiicola Leaf Fall Disease Putative Effectors.</title>
        <authorList>
            <person name="Lopez D."/>
            <person name="Ribeiro S."/>
            <person name="Label P."/>
            <person name="Fumanal B."/>
            <person name="Venisse J.S."/>
            <person name="Kohler A."/>
            <person name="de Oliveira R.R."/>
            <person name="Labutti K."/>
            <person name="Lipzen A."/>
            <person name="Lail K."/>
            <person name="Bauer D."/>
            <person name="Ohm R.A."/>
            <person name="Barry K.W."/>
            <person name="Spatafora J."/>
            <person name="Grigoriev I.V."/>
            <person name="Martin F.M."/>
            <person name="Pujade-Renaud V."/>
        </authorList>
    </citation>
    <scope>NUCLEOTIDE SEQUENCE [LARGE SCALE GENOMIC DNA]</scope>
    <source>
        <strain evidence="1 2">Philippines</strain>
    </source>
</reference>
<evidence type="ECO:0000313" key="1">
    <source>
        <dbReference type="EMBL" id="PSN58990.1"/>
    </source>
</evidence>
<dbReference type="EMBL" id="KZ678173">
    <property type="protein sequence ID" value="PSN58990.1"/>
    <property type="molecule type" value="Genomic_DNA"/>
</dbReference>
<dbReference type="STRING" id="1448308.A0A2T2N0M5"/>
<sequence length="285" mass="33703">MYSHYSTQTPSAIHHEKMEHLENHINNDIELYIDTEVTRIAKLMHYSSRDQDQIRKKLLNERSRTYLPVVLLLRDIESNGYRSLEQVINCIPEDLGSLYTRLFHDISHGMQLRKQQILMYLAYSVGDMASRDIAHACHVLDSRQSTRVTLAKNLDQRYWSETKRELNFMTTIIRFQRDDVPVSFIHITAKQFLAKLSENREFSDILLRPSKAHTEIVTACLMLINKVVKFWIKLPTGYLSAHERDQRFLSLKEVPFLEYSLRHWYPHLKQTIDSTPETEKLEKNL</sequence>
<dbReference type="OrthoDB" id="20872at2759"/>
<proteinExistence type="predicted"/>
<gene>
    <name evidence="1" type="ORF">BS50DRAFT_595007</name>
</gene>
<evidence type="ECO:0000313" key="2">
    <source>
        <dbReference type="Proteomes" id="UP000240883"/>
    </source>
</evidence>
<dbReference type="PANTHER" id="PTHR10039">
    <property type="entry name" value="AMELOGENIN"/>
    <property type="match status" value="1"/>
</dbReference>
<name>A0A2T2N0M5_CORCC</name>
<organism evidence="1 2">
    <name type="scientific">Corynespora cassiicola Philippines</name>
    <dbReference type="NCBI Taxonomy" id="1448308"/>
    <lineage>
        <taxon>Eukaryota</taxon>
        <taxon>Fungi</taxon>
        <taxon>Dikarya</taxon>
        <taxon>Ascomycota</taxon>
        <taxon>Pezizomycotina</taxon>
        <taxon>Dothideomycetes</taxon>
        <taxon>Pleosporomycetidae</taxon>
        <taxon>Pleosporales</taxon>
        <taxon>Corynesporascaceae</taxon>
        <taxon>Corynespora</taxon>
    </lineage>
</organism>